<organism evidence="1 2">
    <name type="scientific">Heliobacterium mobile</name>
    <name type="common">Heliobacillus mobilis</name>
    <dbReference type="NCBI Taxonomy" id="28064"/>
    <lineage>
        <taxon>Bacteria</taxon>
        <taxon>Bacillati</taxon>
        <taxon>Bacillota</taxon>
        <taxon>Clostridia</taxon>
        <taxon>Eubacteriales</taxon>
        <taxon>Heliobacteriaceae</taxon>
        <taxon>Heliobacterium</taxon>
    </lineage>
</organism>
<proteinExistence type="predicted"/>
<protein>
    <submittedName>
        <fullName evidence="1">Uncharacterized protein</fullName>
    </submittedName>
</protein>
<evidence type="ECO:0000313" key="2">
    <source>
        <dbReference type="Proteomes" id="UP000430670"/>
    </source>
</evidence>
<dbReference type="RefSeq" id="WP_155474497.1">
    <property type="nucleotide sequence ID" value="NZ_WNKU01000001.1"/>
</dbReference>
<gene>
    <name evidence="1" type="ORF">GJ688_00025</name>
</gene>
<comment type="caution">
    <text evidence="1">The sequence shown here is derived from an EMBL/GenBank/DDBJ whole genome shotgun (WGS) entry which is preliminary data.</text>
</comment>
<keyword evidence="2" id="KW-1185">Reference proteome</keyword>
<reference evidence="1 2" key="1">
    <citation type="submission" date="2019-11" db="EMBL/GenBank/DDBJ databases">
        <title>Whole-genome sequence of a the green, strictly anaerobic photosynthetic bacterium Heliobacillus mobilis DSM 6151.</title>
        <authorList>
            <person name="Kyndt J.A."/>
            <person name="Meyer T.E."/>
        </authorList>
    </citation>
    <scope>NUCLEOTIDE SEQUENCE [LARGE SCALE GENOMIC DNA]</scope>
    <source>
        <strain evidence="1 2">DSM 6151</strain>
    </source>
</reference>
<dbReference type="Proteomes" id="UP000430670">
    <property type="component" value="Unassembled WGS sequence"/>
</dbReference>
<sequence>MRSFIFKALTATIFAAFLILIAIVIKAVRGSRSSCDHGSGDVDLVVLSDDYSGSDGIIDFGGNDSDLRGNSGGGDDRST</sequence>
<dbReference type="EMBL" id="WNKU01000001">
    <property type="protein sequence ID" value="MTV47364.1"/>
    <property type="molecule type" value="Genomic_DNA"/>
</dbReference>
<name>A0A6I3SFV9_HELMO</name>
<dbReference type="AlphaFoldDB" id="A0A6I3SFV9"/>
<accession>A0A6I3SFV9</accession>
<evidence type="ECO:0000313" key="1">
    <source>
        <dbReference type="EMBL" id="MTV47364.1"/>
    </source>
</evidence>